<keyword evidence="1" id="KW-1133">Transmembrane helix</keyword>
<reference evidence="2 3" key="1">
    <citation type="submission" date="2024-11" db="EMBL/GenBank/DDBJ databases">
        <authorList>
            <person name="Heng Y.C."/>
            <person name="Lim A.C.H."/>
            <person name="Lee J.K.Y."/>
            <person name="Kittelmann S."/>
        </authorList>
    </citation>
    <scope>NUCLEOTIDE SEQUENCE [LARGE SCALE GENOMIC DNA]</scope>
    <source>
        <strain evidence="2 3">WILCCON 0202</strain>
    </source>
</reference>
<name>A0ABW8TYL4_9CLOT</name>
<protein>
    <submittedName>
        <fullName evidence="2">Uncharacterized protein</fullName>
    </submittedName>
</protein>
<dbReference type="EMBL" id="JBJHZY010000002">
    <property type="protein sequence ID" value="MFL0269147.1"/>
    <property type="molecule type" value="Genomic_DNA"/>
</dbReference>
<accession>A0ABW8TYL4</accession>
<dbReference type="RefSeq" id="WP_406765765.1">
    <property type="nucleotide sequence ID" value="NZ_JBJHZY010000002.1"/>
</dbReference>
<proteinExistence type="predicted"/>
<evidence type="ECO:0000313" key="3">
    <source>
        <dbReference type="Proteomes" id="UP001623661"/>
    </source>
</evidence>
<organism evidence="2 3">
    <name type="scientific">Candidatus Clostridium radicumherbarum</name>
    <dbReference type="NCBI Taxonomy" id="3381662"/>
    <lineage>
        <taxon>Bacteria</taxon>
        <taxon>Bacillati</taxon>
        <taxon>Bacillota</taxon>
        <taxon>Clostridia</taxon>
        <taxon>Eubacteriales</taxon>
        <taxon>Clostridiaceae</taxon>
        <taxon>Clostridium</taxon>
    </lineage>
</organism>
<keyword evidence="1" id="KW-0812">Transmembrane</keyword>
<sequence>MKIVLIVIGYLLCLLIELPAFKNRNRRELIFFIIFMSAALMGSIITSLTYDKVSLASIIQKVLAPISNKIYGS</sequence>
<keyword evidence="3" id="KW-1185">Reference proteome</keyword>
<dbReference type="Proteomes" id="UP001623661">
    <property type="component" value="Unassembled WGS sequence"/>
</dbReference>
<evidence type="ECO:0000313" key="2">
    <source>
        <dbReference type="EMBL" id="MFL0269147.1"/>
    </source>
</evidence>
<evidence type="ECO:0000256" key="1">
    <source>
        <dbReference type="SAM" id="Phobius"/>
    </source>
</evidence>
<keyword evidence="1" id="KW-0472">Membrane</keyword>
<feature type="transmembrane region" description="Helical" evidence="1">
    <location>
        <begin position="29"/>
        <end position="50"/>
    </location>
</feature>
<gene>
    <name evidence="2" type="ORF">ACJDUH_13695</name>
</gene>
<comment type="caution">
    <text evidence="2">The sequence shown here is derived from an EMBL/GenBank/DDBJ whole genome shotgun (WGS) entry which is preliminary data.</text>
</comment>